<proteinExistence type="predicted"/>
<reference evidence="5" key="2">
    <citation type="submission" date="2020-09" db="EMBL/GenBank/DDBJ databases">
        <authorList>
            <person name="Sun Q."/>
            <person name="Kim S."/>
        </authorList>
    </citation>
    <scope>NUCLEOTIDE SEQUENCE</scope>
    <source>
        <strain evidence="5">KCTC 32501</strain>
    </source>
</reference>
<reference evidence="5" key="1">
    <citation type="journal article" date="2014" name="Int. J. Syst. Evol. Microbiol.">
        <title>Complete genome sequence of Corynebacterium casei LMG S-19264T (=DSM 44701T), isolated from a smear-ripened cheese.</title>
        <authorList>
            <consortium name="US DOE Joint Genome Institute (JGI-PGF)"/>
            <person name="Walter F."/>
            <person name="Albersmeier A."/>
            <person name="Kalinowski J."/>
            <person name="Ruckert C."/>
        </authorList>
    </citation>
    <scope>NUCLEOTIDE SEQUENCE</scope>
    <source>
        <strain evidence="5">KCTC 32501</strain>
    </source>
</reference>
<protein>
    <recommendedName>
        <fullName evidence="7">Peptidyl-prolyl cis-trans isomerase D</fullName>
    </recommendedName>
</protein>
<dbReference type="SUPFAM" id="SSF109998">
    <property type="entry name" value="Triger factor/SurA peptide-binding domain-like"/>
    <property type="match status" value="1"/>
</dbReference>
<comment type="subcellular location">
    <subcellularLocation>
        <location evidence="1">Cell membrane</location>
    </subcellularLocation>
</comment>
<dbReference type="PANTHER" id="PTHR47529">
    <property type="entry name" value="PEPTIDYL-PROLYL CIS-TRANS ISOMERASE D"/>
    <property type="match status" value="1"/>
</dbReference>
<keyword evidence="3" id="KW-0472">Membrane</keyword>
<evidence type="ECO:0000256" key="2">
    <source>
        <dbReference type="ARBA" id="ARBA00022475"/>
    </source>
</evidence>
<evidence type="ECO:0000256" key="4">
    <source>
        <dbReference type="ARBA" id="ARBA00023186"/>
    </source>
</evidence>
<name>A0A8J3G0X7_9BURK</name>
<keyword evidence="6" id="KW-1185">Reference proteome</keyword>
<dbReference type="AlphaFoldDB" id="A0A8J3G0X7"/>
<dbReference type="Proteomes" id="UP000614287">
    <property type="component" value="Unassembled WGS sequence"/>
</dbReference>
<dbReference type="PANTHER" id="PTHR47529:SF1">
    <property type="entry name" value="PERIPLASMIC CHAPERONE PPID"/>
    <property type="match status" value="1"/>
</dbReference>
<organism evidence="5 6">
    <name type="scientific">Formosimonas limnophila</name>
    <dbReference type="NCBI Taxonomy" id="1384487"/>
    <lineage>
        <taxon>Bacteria</taxon>
        <taxon>Pseudomonadati</taxon>
        <taxon>Pseudomonadota</taxon>
        <taxon>Betaproteobacteria</taxon>
        <taxon>Burkholderiales</taxon>
        <taxon>Burkholderiaceae</taxon>
        <taxon>Formosimonas</taxon>
    </lineage>
</organism>
<evidence type="ECO:0000313" key="5">
    <source>
        <dbReference type="EMBL" id="GHA77824.1"/>
    </source>
</evidence>
<dbReference type="InterPro" id="IPR052029">
    <property type="entry name" value="PpiD_chaperone"/>
</dbReference>
<dbReference type="RefSeq" id="WP_189493677.1">
    <property type="nucleotide sequence ID" value="NZ_BMZG01000010.1"/>
</dbReference>
<dbReference type="GO" id="GO:0005886">
    <property type="term" value="C:plasma membrane"/>
    <property type="evidence" value="ECO:0007669"/>
    <property type="project" value="UniProtKB-SubCell"/>
</dbReference>
<evidence type="ECO:0008006" key="7">
    <source>
        <dbReference type="Google" id="ProtNLM"/>
    </source>
</evidence>
<dbReference type="Pfam" id="PF13624">
    <property type="entry name" value="SurA_N_3"/>
    <property type="match status" value="1"/>
</dbReference>
<sequence>MIEYFQRNKRFAQVLLFAIAVPALVLTGGQFFNDTARSPNVAVVGSQHITQQQFEAAFSNRLGQVQQMLGSAYDATQFDTAEQRAVYLESMVNEALIKEAAKDERIEVSDFALSKAIQAGIAANLPKTEDGRIDTAAYQNMVKANGMTVAVYESRLREQQAQIILSNSMSSVLGLLPAQSAALKTLLSQTRQIERRVIDLTPYLANVSVTAEQVQGYYAKNPAKFTVTDQSDVEYAIIPVLPENYVITDEDIKLAFGEGTAEQYAKVRADQNQSREVMKKAAAARVSDMSKKLGEELAKTPSDLTALVKTFGARLGSAQNVSRAGEVAPALQNTPLVRAEVREVLLSGEHVTKKTISNPVQADDYTLVVGKVTRQTPGGLQPLEVVKAVIEQILRTEAAVTAARKDYEGKLSVMSAATSIGPLQTVALVQGNGLDSATVSQVLGVTDGAPKLLLSAGSDKIELVRVLGKGAPLDTNNANFDGLLAEWSGVAEQLQLTAYLQVLRARYGVKTYPELIVAAKKETA</sequence>
<keyword evidence="4" id="KW-0143">Chaperone</keyword>
<keyword evidence="2" id="KW-1003">Cell membrane</keyword>
<accession>A0A8J3G0X7</accession>
<dbReference type="EMBL" id="BMZG01000010">
    <property type="protein sequence ID" value="GHA77824.1"/>
    <property type="molecule type" value="Genomic_DNA"/>
</dbReference>
<dbReference type="Gene3D" id="1.10.4030.10">
    <property type="entry name" value="Porin chaperone SurA, peptide-binding domain"/>
    <property type="match status" value="1"/>
</dbReference>
<comment type="caution">
    <text evidence="5">The sequence shown here is derived from an EMBL/GenBank/DDBJ whole genome shotgun (WGS) entry which is preliminary data.</text>
</comment>
<gene>
    <name evidence="5" type="ORF">GCM10009007_18480</name>
</gene>
<dbReference type="InterPro" id="IPR027304">
    <property type="entry name" value="Trigger_fact/SurA_dom_sf"/>
</dbReference>
<evidence type="ECO:0000256" key="3">
    <source>
        <dbReference type="ARBA" id="ARBA00023136"/>
    </source>
</evidence>
<evidence type="ECO:0000313" key="6">
    <source>
        <dbReference type="Proteomes" id="UP000614287"/>
    </source>
</evidence>
<evidence type="ECO:0000256" key="1">
    <source>
        <dbReference type="ARBA" id="ARBA00004236"/>
    </source>
</evidence>